<comment type="subcellular location">
    <subcellularLocation>
        <location evidence="1">Cell membrane</location>
        <topology evidence="1">Multi-pass membrane protein</topology>
    </subcellularLocation>
</comment>
<proteinExistence type="predicted"/>
<feature type="transmembrane region" description="Helical" evidence="7">
    <location>
        <begin position="382"/>
        <end position="399"/>
    </location>
</feature>
<feature type="transmembrane region" description="Helical" evidence="7">
    <location>
        <begin position="119"/>
        <end position="137"/>
    </location>
</feature>
<name>A0A316GGY1_9RHOB</name>
<dbReference type="OrthoDB" id="9810492at2"/>
<evidence type="ECO:0000256" key="4">
    <source>
        <dbReference type="ARBA" id="ARBA00022692"/>
    </source>
</evidence>
<feature type="transmembrane region" description="Helical" evidence="7">
    <location>
        <begin position="313"/>
        <end position="337"/>
    </location>
</feature>
<keyword evidence="5 7" id="KW-1133">Transmembrane helix</keyword>
<evidence type="ECO:0000256" key="6">
    <source>
        <dbReference type="ARBA" id="ARBA00023136"/>
    </source>
</evidence>
<dbReference type="GO" id="GO:0005886">
    <property type="term" value="C:plasma membrane"/>
    <property type="evidence" value="ECO:0007669"/>
    <property type="project" value="UniProtKB-SubCell"/>
</dbReference>
<gene>
    <name evidence="9" type="ORF">C7455_105267</name>
</gene>
<evidence type="ECO:0000256" key="2">
    <source>
        <dbReference type="ARBA" id="ARBA00022448"/>
    </source>
</evidence>
<protein>
    <submittedName>
        <fullName evidence="9">Putative MFS family arabinose efflux permease</fullName>
    </submittedName>
</protein>
<dbReference type="EMBL" id="QGGW01000005">
    <property type="protein sequence ID" value="PWK60282.1"/>
    <property type="molecule type" value="Genomic_DNA"/>
</dbReference>
<dbReference type="InterPro" id="IPR011701">
    <property type="entry name" value="MFS"/>
</dbReference>
<feature type="transmembrane region" description="Helical" evidence="7">
    <location>
        <begin position="53"/>
        <end position="73"/>
    </location>
</feature>
<dbReference type="Proteomes" id="UP000245708">
    <property type="component" value="Unassembled WGS sequence"/>
</dbReference>
<keyword evidence="2" id="KW-0813">Transport</keyword>
<feature type="domain" description="Major facilitator superfamily (MFS) profile" evidence="8">
    <location>
        <begin position="24"/>
        <end position="402"/>
    </location>
</feature>
<comment type="caution">
    <text evidence="9">The sequence shown here is derived from an EMBL/GenBank/DDBJ whole genome shotgun (WGS) entry which is preliminary data.</text>
</comment>
<dbReference type="CDD" id="cd17325">
    <property type="entry name" value="MFS_MdtG_SLC18_like"/>
    <property type="match status" value="1"/>
</dbReference>
<evidence type="ECO:0000313" key="9">
    <source>
        <dbReference type="EMBL" id="PWK60282.1"/>
    </source>
</evidence>
<dbReference type="InterPro" id="IPR036259">
    <property type="entry name" value="MFS_trans_sf"/>
</dbReference>
<dbReference type="InterPro" id="IPR020846">
    <property type="entry name" value="MFS_dom"/>
</dbReference>
<dbReference type="Gene3D" id="1.20.1250.20">
    <property type="entry name" value="MFS general substrate transporter like domains"/>
    <property type="match status" value="1"/>
</dbReference>
<feature type="transmembrane region" description="Helical" evidence="7">
    <location>
        <begin position="149"/>
        <end position="172"/>
    </location>
</feature>
<feature type="transmembrane region" description="Helical" evidence="7">
    <location>
        <begin position="85"/>
        <end position="107"/>
    </location>
</feature>
<keyword evidence="3" id="KW-1003">Cell membrane</keyword>
<dbReference type="AlphaFoldDB" id="A0A316GGY1"/>
<organism evidence="9 10">
    <name type="scientific">Roseicyclus mahoneyensis</name>
    <dbReference type="NCBI Taxonomy" id="164332"/>
    <lineage>
        <taxon>Bacteria</taxon>
        <taxon>Pseudomonadati</taxon>
        <taxon>Pseudomonadota</taxon>
        <taxon>Alphaproteobacteria</taxon>
        <taxon>Rhodobacterales</taxon>
        <taxon>Roseobacteraceae</taxon>
        <taxon>Roseicyclus</taxon>
    </lineage>
</organism>
<keyword evidence="10" id="KW-1185">Reference proteome</keyword>
<reference evidence="9 10" key="1">
    <citation type="submission" date="2018-05" db="EMBL/GenBank/DDBJ databases">
        <title>Genomic Encyclopedia of Type Strains, Phase IV (KMG-IV): sequencing the most valuable type-strain genomes for metagenomic binning, comparative biology and taxonomic classification.</title>
        <authorList>
            <person name="Goeker M."/>
        </authorList>
    </citation>
    <scope>NUCLEOTIDE SEQUENCE [LARGE SCALE GENOMIC DNA]</scope>
    <source>
        <strain evidence="9 10">DSM 16097</strain>
    </source>
</reference>
<feature type="transmembrane region" description="Helical" evidence="7">
    <location>
        <begin position="178"/>
        <end position="198"/>
    </location>
</feature>
<accession>A0A316GGY1</accession>
<evidence type="ECO:0000256" key="1">
    <source>
        <dbReference type="ARBA" id="ARBA00004651"/>
    </source>
</evidence>
<feature type="transmembrane region" description="Helical" evidence="7">
    <location>
        <begin position="218"/>
        <end position="240"/>
    </location>
</feature>
<dbReference type="SUPFAM" id="SSF103473">
    <property type="entry name" value="MFS general substrate transporter"/>
    <property type="match status" value="1"/>
</dbReference>
<dbReference type="PANTHER" id="PTHR23517">
    <property type="entry name" value="RESISTANCE PROTEIN MDTM, PUTATIVE-RELATED-RELATED"/>
    <property type="match status" value="1"/>
</dbReference>
<evidence type="ECO:0000256" key="5">
    <source>
        <dbReference type="ARBA" id="ARBA00022989"/>
    </source>
</evidence>
<dbReference type="RefSeq" id="WP_109668632.1">
    <property type="nucleotide sequence ID" value="NZ_QGGW01000005.1"/>
</dbReference>
<feature type="transmembrane region" description="Helical" evidence="7">
    <location>
        <begin position="24"/>
        <end position="47"/>
    </location>
</feature>
<feature type="transmembrane region" description="Helical" evidence="7">
    <location>
        <begin position="260"/>
        <end position="281"/>
    </location>
</feature>
<dbReference type="InterPro" id="IPR050171">
    <property type="entry name" value="MFS_Transporters"/>
</dbReference>
<keyword evidence="4 7" id="KW-0812">Transmembrane</keyword>
<evidence type="ECO:0000259" key="8">
    <source>
        <dbReference type="PROSITE" id="PS50850"/>
    </source>
</evidence>
<evidence type="ECO:0000256" key="3">
    <source>
        <dbReference type="ARBA" id="ARBA00022475"/>
    </source>
</evidence>
<keyword evidence="6 7" id="KW-0472">Membrane</keyword>
<dbReference type="GO" id="GO:0022857">
    <property type="term" value="F:transmembrane transporter activity"/>
    <property type="evidence" value="ECO:0007669"/>
    <property type="project" value="InterPro"/>
</dbReference>
<dbReference type="PROSITE" id="PS50850">
    <property type="entry name" value="MFS"/>
    <property type="match status" value="1"/>
</dbReference>
<evidence type="ECO:0000313" key="10">
    <source>
        <dbReference type="Proteomes" id="UP000245708"/>
    </source>
</evidence>
<feature type="transmembrane region" description="Helical" evidence="7">
    <location>
        <begin position="288"/>
        <end position="307"/>
    </location>
</feature>
<dbReference type="Pfam" id="PF07690">
    <property type="entry name" value="MFS_1"/>
    <property type="match status" value="2"/>
</dbReference>
<feature type="transmembrane region" description="Helical" evidence="7">
    <location>
        <begin position="358"/>
        <end position="376"/>
    </location>
</feature>
<evidence type="ECO:0000256" key="7">
    <source>
        <dbReference type="SAM" id="Phobius"/>
    </source>
</evidence>
<sequence>MTLHTPLPERAHARWSDLLRDTPAFGLILVTVAGHMALFGMLTPVMATHAQGFGVPGWQIGLMITMFAVGRLAADLPAGFLADRIGLRVLLWGGPALCGIGGLIGGLAVDYPTILTGRLVQGVGSGLYMTAATIYVARMSDRRNRGKLMALFQGAMLVGASFGPVLGGWAAAAMGASGPFLAGAVIGLATAVIAALFFRDAPRGAAAGHGHHMPAALFLSIPFLSVLAINLGVFLTRTVGQWQILPLLAQERFAAGPDQIGLAITLSALGTLAVLPFAAWLIERVPRVTLITASLLATAACLAAIVLAGTMGWLMVAMVAMGLATGISGPAIAAYAVEITAPELHGPAMGAMRFAGDLGYLVGPVSFGLAIDLTGIGQSGGMALNVGLVAVLAVLFLAAHRRARPALT</sequence>